<dbReference type="EMBL" id="FNPH01000002">
    <property type="protein sequence ID" value="SDY41370.1"/>
    <property type="molecule type" value="Genomic_DNA"/>
</dbReference>
<protein>
    <recommendedName>
        <fullName evidence="4">Lipoprotein</fullName>
    </recommendedName>
</protein>
<dbReference type="PROSITE" id="PS51257">
    <property type="entry name" value="PROKAR_LIPOPROTEIN"/>
    <property type="match status" value="1"/>
</dbReference>
<evidence type="ECO:0000256" key="1">
    <source>
        <dbReference type="SAM" id="MobiDB-lite"/>
    </source>
</evidence>
<dbReference type="Proteomes" id="UP000242415">
    <property type="component" value="Unassembled WGS sequence"/>
</dbReference>
<dbReference type="RefSeq" id="WP_091553059.1">
    <property type="nucleotide sequence ID" value="NZ_FNPH01000002.1"/>
</dbReference>
<dbReference type="AlphaFoldDB" id="A0A1H3JN09"/>
<evidence type="ECO:0000313" key="3">
    <source>
        <dbReference type="Proteomes" id="UP000242415"/>
    </source>
</evidence>
<name>A0A1H3JN09_9ACTN</name>
<proteinExistence type="predicted"/>
<organism evidence="2 3">
    <name type="scientific">Micromonospora pattaloongensis</name>
    <dbReference type="NCBI Taxonomy" id="405436"/>
    <lineage>
        <taxon>Bacteria</taxon>
        <taxon>Bacillati</taxon>
        <taxon>Actinomycetota</taxon>
        <taxon>Actinomycetes</taxon>
        <taxon>Micromonosporales</taxon>
        <taxon>Micromonosporaceae</taxon>
        <taxon>Micromonospora</taxon>
    </lineage>
</organism>
<evidence type="ECO:0000313" key="2">
    <source>
        <dbReference type="EMBL" id="SDY41370.1"/>
    </source>
</evidence>
<keyword evidence="3" id="KW-1185">Reference proteome</keyword>
<accession>A0A1H3JN09</accession>
<gene>
    <name evidence="2" type="ORF">SAMN05444365_102189</name>
</gene>
<feature type="region of interest" description="Disordered" evidence="1">
    <location>
        <begin position="31"/>
        <end position="56"/>
    </location>
</feature>
<dbReference type="OrthoDB" id="4238068at2"/>
<sequence>MGKAITGPFTSGVARAVLAVMVGGAMFGCSPQSGRQAAAPSPSASVQPSASPSSVRARLEMPMRLGNRSQFSHRPLAFAVADTVEQLGRLVDDPRDQAGKFYNGQTDADYAVLVSAAAGTVRDEEATLNEVFRLFPRVREVRSVDPGPLGGVAGCGNGRNDQYYVTMCAWADRVSVGTVTFLSPKKRLGSPDDEFVEIRSLVESHIPGLPSGQ</sequence>
<reference evidence="3" key="1">
    <citation type="submission" date="2016-10" db="EMBL/GenBank/DDBJ databases">
        <authorList>
            <person name="Varghese N."/>
            <person name="Submissions S."/>
        </authorList>
    </citation>
    <scope>NUCLEOTIDE SEQUENCE [LARGE SCALE GENOMIC DNA]</scope>
    <source>
        <strain evidence="3">DSM 45245</strain>
    </source>
</reference>
<evidence type="ECO:0008006" key="4">
    <source>
        <dbReference type="Google" id="ProtNLM"/>
    </source>
</evidence>